<dbReference type="eggNOG" id="COG0685">
    <property type="taxonomic scope" value="Bacteria"/>
</dbReference>
<evidence type="ECO:0000259" key="9">
    <source>
        <dbReference type="PROSITE" id="PS50970"/>
    </source>
</evidence>
<dbReference type="STRING" id="525904.Tter_1187"/>
<evidence type="ECO:0000256" key="2">
    <source>
        <dbReference type="ARBA" id="ARBA00004777"/>
    </source>
</evidence>
<evidence type="ECO:0000256" key="5">
    <source>
        <dbReference type="ARBA" id="ARBA00022679"/>
    </source>
</evidence>
<evidence type="ECO:0000256" key="1">
    <source>
        <dbReference type="ARBA" id="ARBA00001974"/>
    </source>
</evidence>
<evidence type="ECO:0000256" key="3">
    <source>
        <dbReference type="ARBA" id="ARBA00022603"/>
    </source>
</evidence>
<dbReference type="InterPro" id="IPR029041">
    <property type="entry name" value="FAD-linked_oxidoreductase-like"/>
</dbReference>
<evidence type="ECO:0000256" key="7">
    <source>
        <dbReference type="ARBA" id="ARBA00023002"/>
    </source>
</evidence>
<dbReference type="Gene3D" id="3.20.20.330">
    <property type="entry name" value="Homocysteine-binding-like domain"/>
    <property type="match status" value="1"/>
</dbReference>
<dbReference type="GO" id="GO:0004489">
    <property type="term" value="F:methylenetetrahydrofolate reductase [NAD(P)H] activity"/>
    <property type="evidence" value="ECO:0007669"/>
    <property type="project" value="InterPro"/>
</dbReference>
<dbReference type="InterPro" id="IPR003726">
    <property type="entry name" value="HCY_dom"/>
</dbReference>
<evidence type="ECO:0000256" key="8">
    <source>
        <dbReference type="PROSITE-ProRule" id="PRU00333"/>
    </source>
</evidence>
<evidence type="ECO:0000256" key="4">
    <source>
        <dbReference type="ARBA" id="ARBA00022630"/>
    </source>
</evidence>
<dbReference type="GO" id="GO:0032259">
    <property type="term" value="P:methylation"/>
    <property type="evidence" value="ECO:0007669"/>
    <property type="project" value="UniProtKB-KW"/>
</dbReference>
<dbReference type="GO" id="GO:0008168">
    <property type="term" value="F:methyltransferase activity"/>
    <property type="evidence" value="ECO:0007669"/>
    <property type="project" value="UniProtKB-UniRule"/>
</dbReference>
<sequence length="629" mass="68098">MKDPFVERLEKGPILSDGAIGTQLYERGVPYGKSFDELNIVDPSLVSGVHIDYLRAGAEIITTNTFGANRIRLKEFGLEKKVRDINLRGVKIAREAREIVGVPAFIAGSVGPIGRPATEYNSLTDRVIGDTFREQIEALLEGGADVIMFETFSELEELLIAIEVAKEVCELPIIAQMSFGEDELTHGGDTPEDFVRALKDSDVDVIGVNCSVGPQGTLDVVMRLIAAGAHRVSAQPNAGLPSRRGQHFVYISTPEYFAEYAKKFVSAGAVIVGGCCGTTPAHISAMAAAIKDGNRATTVTVNIEQKSPHITAIPSGEPEPTKLAQAIKRGEFIVSVEVDPPKGLSARKTLEGAKMLAEKGVKWINIGDSPMARVRMSCIALAKLIQETTPIEAIIHFTTRDRNVMAIQSDLIGAHAMGIRNVIALTGDPPSLGDYPDATGVWDIDSVGLIKALSRMNEGFDLAGKQIGAKAGFCIAAAVDPTAKDIEFQIDRMWQKIEAGAHLIMSQPLYDVEDLQKFLDRVGNIPVPFILGVLPLQSYKHAEFMHNEVPGIYVPEHILDAMRRAGSNGLQEGVRLAQELVHQAQHLVQGIYLMPSFGRYDVCAQVFEALDIDKRPTASNSSEAQAANK</sequence>
<accession>D1CBD0</accession>
<dbReference type="EMBL" id="CP001825">
    <property type="protein sequence ID" value="ACZ42095.1"/>
    <property type="molecule type" value="Genomic_DNA"/>
</dbReference>
<dbReference type="GO" id="GO:0006555">
    <property type="term" value="P:methionine metabolic process"/>
    <property type="evidence" value="ECO:0007669"/>
    <property type="project" value="InterPro"/>
</dbReference>
<dbReference type="AlphaFoldDB" id="D1CBD0"/>
<feature type="binding site" evidence="8">
    <location>
        <position position="210"/>
    </location>
    <ligand>
        <name>Zn(2+)</name>
        <dbReference type="ChEBI" id="CHEBI:29105"/>
    </ligand>
</feature>
<feature type="binding site" evidence="8">
    <location>
        <position position="275"/>
    </location>
    <ligand>
        <name>Zn(2+)</name>
        <dbReference type="ChEBI" id="CHEBI:29105"/>
    </ligand>
</feature>
<protein>
    <submittedName>
        <fullName evidence="10">Homocysteine S-methyltransferase</fullName>
    </submittedName>
</protein>
<dbReference type="CDD" id="cd00537">
    <property type="entry name" value="MTHFR"/>
    <property type="match status" value="1"/>
</dbReference>
<dbReference type="Pfam" id="PF02574">
    <property type="entry name" value="S-methyl_trans"/>
    <property type="match status" value="1"/>
</dbReference>
<dbReference type="GO" id="GO:0046872">
    <property type="term" value="F:metal ion binding"/>
    <property type="evidence" value="ECO:0007669"/>
    <property type="project" value="UniProtKB-KW"/>
</dbReference>
<proteinExistence type="predicted"/>
<comment type="cofactor">
    <cofactor evidence="1">
        <name>FAD</name>
        <dbReference type="ChEBI" id="CHEBI:57692"/>
    </cofactor>
</comment>
<gene>
    <name evidence="10" type="ordered locus">Tter_1187</name>
</gene>
<dbReference type="KEGG" id="ttr:Tter_1187"/>
<evidence type="ECO:0000313" key="10">
    <source>
        <dbReference type="EMBL" id="ACZ42095.1"/>
    </source>
</evidence>
<keyword evidence="7" id="KW-0560">Oxidoreductase</keyword>
<dbReference type="HOGENOM" id="CLU_453272_0_0_0"/>
<evidence type="ECO:0000313" key="11">
    <source>
        <dbReference type="Proteomes" id="UP000000323"/>
    </source>
</evidence>
<dbReference type="Pfam" id="PF02219">
    <property type="entry name" value="MTHFR"/>
    <property type="match status" value="1"/>
</dbReference>
<keyword evidence="3 8" id="KW-0489">Methyltransferase</keyword>
<keyword evidence="6" id="KW-0274">FAD</keyword>
<dbReference type="PROSITE" id="PS50970">
    <property type="entry name" value="HCY"/>
    <property type="match status" value="1"/>
</dbReference>
<dbReference type="UniPathway" id="UPA00193"/>
<comment type="pathway">
    <text evidence="2">One-carbon metabolism; tetrahydrofolate interconversion.</text>
</comment>
<dbReference type="NCBIfam" id="NF006396">
    <property type="entry name" value="PRK08645.1"/>
    <property type="match status" value="1"/>
</dbReference>
<dbReference type="InterPro" id="IPR003171">
    <property type="entry name" value="Mehydrof_redctse-like"/>
</dbReference>
<dbReference type="PANTHER" id="PTHR11103">
    <property type="entry name" value="SLR1189 PROTEIN"/>
    <property type="match status" value="1"/>
</dbReference>
<keyword evidence="4" id="KW-0285">Flavoprotein</keyword>
<feature type="domain" description="Hcy-binding" evidence="9">
    <location>
        <begin position="2"/>
        <end position="290"/>
    </location>
</feature>
<dbReference type="eggNOG" id="COG0646">
    <property type="taxonomic scope" value="Bacteria"/>
</dbReference>
<dbReference type="OrthoDB" id="9803687at2"/>
<dbReference type="InterPro" id="IPR036589">
    <property type="entry name" value="HCY_dom_sf"/>
</dbReference>
<comment type="cofactor">
    <cofactor evidence="8">
        <name>Zn(2+)</name>
        <dbReference type="ChEBI" id="CHEBI:29105"/>
    </cofactor>
</comment>
<dbReference type="Proteomes" id="UP000000323">
    <property type="component" value="Chromosome 1"/>
</dbReference>
<feature type="binding site" evidence="8">
    <location>
        <position position="276"/>
    </location>
    <ligand>
        <name>Zn(2+)</name>
        <dbReference type="ChEBI" id="CHEBI:29105"/>
    </ligand>
</feature>
<dbReference type="RefSeq" id="WP_012875130.1">
    <property type="nucleotide sequence ID" value="NC_013525.1"/>
</dbReference>
<dbReference type="SUPFAM" id="SSF82282">
    <property type="entry name" value="Homocysteine S-methyltransferase"/>
    <property type="match status" value="1"/>
</dbReference>
<keyword evidence="8" id="KW-0479">Metal-binding</keyword>
<organism evidence="10 11">
    <name type="scientific">Thermobaculum terrenum (strain ATCC BAA-798 / CCMEE 7001 / YNP1)</name>
    <dbReference type="NCBI Taxonomy" id="525904"/>
    <lineage>
        <taxon>Bacteria</taxon>
        <taxon>Bacillati</taxon>
        <taxon>Chloroflexota</taxon>
        <taxon>Chloroflexia</taxon>
        <taxon>Candidatus Thermobaculales</taxon>
        <taxon>Candidatus Thermobaculaceae</taxon>
        <taxon>Thermobaculum</taxon>
    </lineage>
</organism>
<dbReference type="SUPFAM" id="SSF51730">
    <property type="entry name" value="FAD-linked oxidoreductase"/>
    <property type="match status" value="1"/>
</dbReference>
<dbReference type="GO" id="GO:0035999">
    <property type="term" value="P:tetrahydrofolate interconversion"/>
    <property type="evidence" value="ECO:0007669"/>
    <property type="project" value="UniProtKB-UniPathway"/>
</dbReference>
<keyword evidence="11" id="KW-1185">Reference proteome</keyword>
<dbReference type="Gene3D" id="3.20.20.220">
    <property type="match status" value="1"/>
</dbReference>
<reference evidence="11" key="1">
    <citation type="journal article" date="2010" name="Stand. Genomic Sci.">
        <title>Complete genome sequence of 'Thermobaculum terrenum' type strain (YNP1).</title>
        <authorList>
            <person name="Kiss H."/>
            <person name="Cleland D."/>
            <person name="Lapidus A."/>
            <person name="Lucas S."/>
            <person name="Glavina Del Rio T."/>
            <person name="Nolan M."/>
            <person name="Tice H."/>
            <person name="Han C."/>
            <person name="Goodwin L."/>
            <person name="Pitluck S."/>
            <person name="Liolios K."/>
            <person name="Ivanova N."/>
            <person name="Mavromatis K."/>
            <person name="Ovchinnikova G."/>
            <person name="Pati A."/>
            <person name="Chen A."/>
            <person name="Palaniappan K."/>
            <person name="Land M."/>
            <person name="Hauser L."/>
            <person name="Chang Y."/>
            <person name="Jeffries C."/>
            <person name="Lu M."/>
            <person name="Brettin T."/>
            <person name="Detter J."/>
            <person name="Goker M."/>
            <person name="Tindall B."/>
            <person name="Beck B."/>
            <person name="McDermott T."/>
            <person name="Woyke T."/>
            <person name="Bristow J."/>
            <person name="Eisen J."/>
            <person name="Markowitz V."/>
            <person name="Hugenholtz P."/>
            <person name="Kyrpides N."/>
            <person name="Klenk H."/>
            <person name="Cheng J."/>
        </authorList>
    </citation>
    <scope>NUCLEOTIDE SEQUENCE [LARGE SCALE GENOMIC DNA]</scope>
    <source>
        <strain evidence="11">ATCC BAA-798 / YNP1</strain>
    </source>
</reference>
<keyword evidence="5 8" id="KW-0808">Transferase</keyword>
<dbReference type="PANTHER" id="PTHR11103:SF18">
    <property type="entry name" value="SLR1189 PROTEIN"/>
    <property type="match status" value="1"/>
</dbReference>
<name>D1CBD0_THET1</name>
<evidence type="ECO:0000256" key="6">
    <source>
        <dbReference type="ARBA" id="ARBA00022827"/>
    </source>
</evidence>
<keyword evidence="8" id="KW-0862">Zinc</keyword>